<dbReference type="PANTHER" id="PTHR28202:SF1">
    <property type="entry name" value="ASSEMBLY FACTOR CBP4"/>
    <property type="match status" value="1"/>
</dbReference>
<keyword evidence="3 11" id="KW-0812">Transmembrane</keyword>
<dbReference type="EMBL" id="CDHN01000003">
    <property type="protein sequence ID" value="CEJ91214.1"/>
    <property type="molecule type" value="Genomic_DNA"/>
</dbReference>
<keyword evidence="7 11" id="KW-0472">Membrane</keyword>
<dbReference type="Pfam" id="PF07960">
    <property type="entry name" value="CBP4"/>
    <property type="match status" value="1"/>
</dbReference>
<keyword evidence="4 11" id="KW-0999">Mitochondrion inner membrane</keyword>
<evidence type="ECO:0000313" key="13">
    <source>
        <dbReference type="EMBL" id="CEJ91214.1"/>
    </source>
</evidence>
<comment type="similarity">
    <text evidence="2 11">Belongs to the CBP4 family.</text>
</comment>
<organism evidence="13 14">
    <name type="scientific">[Torrubiella] hemipterigena</name>
    <dbReference type="NCBI Taxonomy" id="1531966"/>
    <lineage>
        <taxon>Eukaryota</taxon>
        <taxon>Fungi</taxon>
        <taxon>Dikarya</taxon>
        <taxon>Ascomycota</taxon>
        <taxon>Pezizomycotina</taxon>
        <taxon>Sordariomycetes</taxon>
        <taxon>Hypocreomycetidae</taxon>
        <taxon>Hypocreales</taxon>
        <taxon>Clavicipitaceae</taxon>
        <taxon>Clavicipitaceae incertae sedis</taxon>
        <taxon>'Torrubiella' clade</taxon>
    </lineage>
</organism>
<dbReference type="GO" id="GO:0005743">
    <property type="term" value="C:mitochondrial inner membrane"/>
    <property type="evidence" value="ECO:0007669"/>
    <property type="project" value="UniProtKB-SubCell"/>
</dbReference>
<gene>
    <name evidence="13" type="ORF">VHEMI06941</name>
</gene>
<evidence type="ECO:0000313" key="14">
    <source>
        <dbReference type="Proteomes" id="UP000039046"/>
    </source>
</evidence>
<evidence type="ECO:0000256" key="2">
    <source>
        <dbReference type="ARBA" id="ARBA00006780"/>
    </source>
</evidence>
<evidence type="ECO:0000256" key="6">
    <source>
        <dbReference type="ARBA" id="ARBA00023128"/>
    </source>
</evidence>
<evidence type="ECO:0000256" key="3">
    <source>
        <dbReference type="ARBA" id="ARBA00022692"/>
    </source>
</evidence>
<sequence length="122" mass="14542">MATKKGVNWRLWSKVIIGGTAVSVGGPMFTYWLVPTEEELRSRYNPDLLKRSIEGREEREKEFDDFVTRLKEYSKSDKPIWFVVQEEEERKKKALFEKAREDQRQAEARREEMRKEAGLQTK</sequence>
<dbReference type="HOGENOM" id="CLU_136894_1_1_1"/>
<evidence type="ECO:0000256" key="8">
    <source>
        <dbReference type="ARBA" id="ARBA00023186"/>
    </source>
</evidence>
<protein>
    <recommendedName>
        <fullName evidence="10 11">Cytochrome b mRNA-processing protein 4</fullName>
    </recommendedName>
</protein>
<comment type="function">
    <text evidence="9 11">Essential for the assembly of ubiquinol-cytochrome c reductase. It has a direct effect on the correct occurrence of the Rieske protein, core 4, core 5 and apocytochrome b.</text>
</comment>
<reference evidence="13 14" key="1">
    <citation type="journal article" date="2015" name="Genome Announc.">
        <title>Draft Genome Sequence and Gene Annotation of the Entomopathogenic Fungus Verticillium hemipterigenum.</title>
        <authorList>
            <person name="Horn F."/>
            <person name="Habel A."/>
            <person name="Scharf D.H."/>
            <person name="Dworschak J."/>
            <person name="Brakhage A.A."/>
            <person name="Guthke R."/>
            <person name="Hertweck C."/>
            <person name="Linde J."/>
        </authorList>
    </citation>
    <scope>NUCLEOTIDE SEQUENCE [LARGE SCALE GENOMIC DNA]</scope>
</reference>
<dbReference type="AlphaFoldDB" id="A0A0A1T8W9"/>
<evidence type="ECO:0000256" key="12">
    <source>
        <dbReference type="SAM" id="MobiDB-lite"/>
    </source>
</evidence>
<dbReference type="PANTHER" id="PTHR28202">
    <property type="entry name" value="ASSEMBLY FACTOR CBP4"/>
    <property type="match status" value="1"/>
</dbReference>
<evidence type="ECO:0000256" key="7">
    <source>
        <dbReference type="ARBA" id="ARBA00023136"/>
    </source>
</evidence>
<evidence type="ECO:0000256" key="4">
    <source>
        <dbReference type="ARBA" id="ARBA00022792"/>
    </source>
</evidence>
<dbReference type="GO" id="GO:0034551">
    <property type="term" value="P:mitochondrial respiratory chain complex III assembly"/>
    <property type="evidence" value="ECO:0007669"/>
    <property type="project" value="TreeGrafter"/>
</dbReference>
<dbReference type="InterPro" id="IPR012420">
    <property type="entry name" value="Cbp4"/>
</dbReference>
<evidence type="ECO:0000256" key="1">
    <source>
        <dbReference type="ARBA" id="ARBA00004434"/>
    </source>
</evidence>
<evidence type="ECO:0000256" key="5">
    <source>
        <dbReference type="ARBA" id="ARBA00022989"/>
    </source>
</evidence>
<evidence type="ECO:0000256" key="10">
    <source>
        <dbReference type="ARBA" id="ARBA00031521"/>
    </source>
</evidence>
<name>A0A0A1T8W9_9HYPO</name>
<evidence type="ECO:0000256" key="9">
    <source>
        <dbReference type="ARBA" id="ARBA00025413"/>
    </source>
</evidence>
<dbReference type="Proteomes" id="UP000039046">
    <property type="component" value="Unassembled WGS sequence"/>
</dbReference>
<dbReference type="OrthoDB" id="5576752at2759"/>
<comment type="subcellular location">
    <subcellularLocation>
        <location evidence="1 11">Mitochondrion inner membrane</location>
        <topology evidence="1 11">Single-pass membrane protein</topology>
    </subcellularLocation>
</comment>
<keyword evidence="6 11" id="KW-0496">Mitochondrion</keyword>
<proteinExistence type="inferred from homology"/>
<evidence type="ECO:0000256" key="11">
    <source>
        <dbReference type="RuleBase" id="RU368005"/>
    </source>
</evidence>
<keyword evidence="5 11" id="KW-1133">Transmembrane helix</keyword>
<keyword evidence="14" id="KW-1185">Reference proteome</keyword>
<keyword evidence="8 11" id="KW-0143">Chaperone</keyword>
<feature type="region of interest" description="Disordered" evidence="12">
    <location>
        <begin position="95"/>
        <end position="122"/>
    </location>
</feature>
<feature type="transmembrane region" description="Helical" evidence="11">
    <location>
        <begin position="12"/>
        <end position="34"/>
    </location>
</feature>
<accession>A0A0A1T8W9</accession>